<organism evidence="1 2">
    <name type="scientific">Quercus lobata</name>
    <name type="common">Valley oak</name>
    <dbReference type="NCBI Taxonomy" id="97700"/>
    <lineage>
        <taxon>Eukaryota</taxon>
        <taxon>Viridiplantae</taxon>
        <taxon>Streptophyta</taxon>
        <taxon>Embryophyta</taxon>
        <taxon>Tracheophyta</taxon>
        <taxon>Spermatophyta</taxon>
        <taxon>Magnoliopsida</taxon>
        <taxon>eudicotyledons</taxon>
        <taxon>Gunneridae</taxon>
        <taxon>Pentapetalae</taxon>
        <taxon>rosids</taxon>
        <taxon>fabids</taxon>
        <taxon>Fagales</taxon>
        <taxon>Fagaceae</taxon>
        <taxon>Quercus</taxon>
    </lineage>
</organism>
<evidence type="ECO:0000313" key="2">
    <source>
        <dbReference type="Proteomes" id="UP000594261"/>
    </source>
</evidence>
<dbReference type="EnsemblPlants" id="QL10p049289:mrna">
    <property type="protein sequence ID" value="QL10p049289:mrna"/>
    <property type="gene ID" value="QL10p049289"/>
</dbReference>
<reference evidence="1" key="2">
    <citation type="submission" date="2021-01" db="UniProtKB">
        <authorList>
            <consortium name="EnsemblPlants"/>
        </authorList>
    </citation>
    <scope>IDENTIFICATION</scope>
</reference>
<name>A0A7N2MS76_QUELO</name>
<dbReference type="InParanoid" id="A0A7N2MS76"/>
<dbReference type="EMBL" id="LRBV02000010">
    <property type="status" value="NOT_ANNOTATED_CDS"/>
    <property type="molecule type" value="Genomic_DNA"/>
</dbReference>
<evidence type="ECO:0000313" key="1">
    <source>
        <dbReference type="EnsemblPlants" id="QL10p049289:mrna"/>
    </source>
</evidence>
<dbReference type="Gramene" id="QL10p049289:mrna">
    <property type="protein sequence ID" value="QL10p049289:mrna"/>
    <property type="gene ID" value="QL10p049289"/>
</dbReference>
<dbReference type="Proteomes" id="UP000594261">
    <property type="component" value="Chromosome 10"/>
</dbReference>
<keyword evidence="2" id="KW-1185">Reference proteome</keyword>
<dbReference type="AlphaFoldDB" id="A0A7N2MS76"/>
<accession>A0A7N2MS76</accession>
<reference evidence="1 2" key="1">
    <citation type="journal article" date="2016" name="G3 (Bethesda)">
        <title>First Draft Assembly and Annotation of the Genome of a California Endemic Oak Quercus lobata Nee (Fagaceae).</title>
        <authorList>
            <person name="Sork V.L."/>
            <person name="Fitz-Gibbon S.T."/>
            <person name="Puiu D."/>
            <person name="Crepeau M."/>
            <person name="Gugger P.F."/>
            <person name="Sherman R."/>
            <person name="Stevens K."/>
            <person name="Langley C.H."/>
            <person name="Pellegrini M."/>
            <person name="Salzberg S.L."/>
        </authorList>
    </citation>
    <scope>NUCLEOTIDE SEQUENCE [LARGE SCALE GENOMIC DNA]</scope>
    <source>
        <strain evidence="1 2">cv. SW786</strain>
    </source>
</reference>
<proteinExistence type="predicted"/>
<sequence length="109" mass="12681">MHDDELEDDVRIMSRSLFHRPNITRGLINAKLVSLQSKVLQTHTDEVWFLEFSHNWKCLVHHQKINQQLYGRGTILDSGGSQASFLMQAFILTKRSFLNMSRGLWILLA</sequence>
<protein>
    <submittedName>
        <fullName evidence="1">Uncharacterized protein</fullName>
    </submittedName>
</protein>